<dbReference type="PRINTS" id="PR00411">
    <property type="entry name" value="PNDRDTASEI"/>
</dbReference>
<evidence type="ECO:0000259" key="5">
    <source>
        <dbReference type="Pfam" id="PF21688"/>
    </source>
</evidence>
<evidence type="ECO:0000259" key="3">
    <source>
        <dbReference type="Pfam" id="PF00890"/>
    </source>
</evidence>
<dbReference type="RefSeq" id="WP_379023285.1">
    <property type="nucleotide sequence ID" value="NZ_JBHRTA010000038.1"/>
</dbReference>
<dbReference type="InterPro" id="IPR003953">
    <property type="entry name" value="FAD-dep_OxRdtase_2_FAD-bd"/>
</dbReference>
<dbReference type="Proteomes" id="UP001595526">
    <property type="component" value="Unassembled WGS sequence"/>
</dbReference>
<feature type="domain" description="FAD-dependent protein C-terminal" evidence="5">
    <location>
        <begin position="268"/>
        <end position="463"/>
    </location>
</feature>
<dbReference type="InterPro" id="IPR049516">
    <property type="entry name" value="FAD-depend_C"/>
</dbReference>
<protein>
    <submittedName>
        <fullName evidence="6">NAD(P)/FAD-dependent oxidoreductase</fullName>
    </submittedName>
</protein>
<organism evidence="6 7">
    <name type="scientific">Parapedobacter deserti</name>
    <dbReference type="NCBI Taxonomy" id="1912957"/>
    <lineage>
        <taxon>Bacteria</taxon>
        <taxon>Pseudomonadati</taxon>
        <taxon>Bacteroidota</taxon>
        <taxon>Sphingobacteriia</taxon>
        <taxon>Sphingobacteriales</taxon>
        <taxon>Sphingobacteriaceae</taxon>
        <taxon>Parapedobacter</taxon>
    </lineage>
</organism>
<dbReference type="Pfam" id="PF00890">
    <property type="entry name" value="FAD_binding_2"/>
    <property type="match status" value="1"/>
</dbReference>
<dbReference type="SUPFAM" id="SSF51905">
    <property type="entry name" value="FAD/NAD(P)-binding domain"/>
    <property type="match status" value="1"/>
</dbReference>
<keyword evidence="7" id="KW-1185">Reference proteome</keyword>
<dbReference type="PIRSF" id="PIRSF038984">
    <property type="entry name" value="FAD_binding_protein"/>
    <property type="match status" value="1"/>
</dbReference>
<evidence type="ECO:0000256" key="2">
    <source>
        <dbReference type="ARBA" id="ARBA00023002"/>
    </source>
</evidence>
<feature type="domain" description="FAD-dependent oxidoreductase 2 FAD-binding" evidence="3">
    <location>
        <begin position="84"/>
        <end position="115"/>
    </location>
</feature>
<evidence type="ECO:0000313" key="6">
    <source>
        <dbReference type="EMBL" id="MFC3198534.1"/>
    </source>
</evidence>
<keyword evidence="2" id="KW-0560">Oxidoreductase</keyword>
<gene>
    <name evidence="6" type="ORF">ACFOET_12990</name>
</gene>
<feature type="domain" description="FAD dependent oxidoreductase" evidence="4">
    <location>
        <begin position="196"/>
        <end position="255"/>
    </location>
</feature>
<dbReference type="InterPro" id="IPR036188">
    <property type="entry name" value="FAD/NAD-bd_sf"/>
</dbReference>
<dbReference type="PRINTS" id="PR00368">
    <property type="entry name" value="FADPNR"/>
</dbReference>
<keyword evidence="1" id="KW-0285">Flavoprotein</keyword>
<dbReference type="EMBL" id="JBHRTA010000038">
    <property type="protein sequence ID" value="MFC3198534.1"/>
    <property type="molecule type" value="Genomic_DNA"/>
</dbReference>
<evidence type="ECO:0000313" key="7">
    <source>
        <dbReference type="Proteomes" id="UP001595526"/>
    </source>
</evidence>
<accession>A0ABV7JKP4</accession>
<dbReference type="Gene3D" id="3.50.50.60">
    <property type="entry name" value="FAD/NAD(P)-binding domain"/>
    <property type="match status" value="2"/>
</dbReference>
<dbReference type="Pfam" id="PF21688">
    <property type="entry name" value="FAD-depend_C"/>
    <property type="match status" value="1"/>
</dbReference>
<dbReference type="Gene3D" id="3.30.70.2700">
    <property type="match status" value="1"/>
</dbReference>
<name>A0ABV7JKP4_9SPHI</name>
<dbReference type="Pfam" id="PF01266">
    <property type="entry name" value="DAO"/>
    <property type="match status" value="1"/>
</dbReference>
<dbReference type="InterPro" id="IPR028348">
    <property type="entry name" value="FAD-binding_protein"/>
</dbReference>
<comment type="caution">
    <text evidence="6">The sequence shown here is derived from an EMBL/GenBank/DDBJ whole genome shotgun (WGS) entry which is preliminary data.</text>
</comment>
<evidence type="ECO:0000259" key="4">
    <source>
        <dbReference type="Pfam" id="PF01266"/>
    </source>
</evidence>
<dbReference type="PANTHER" id="PTHR42842:SF3">
    <property type="entry name" value="FAD_NAD(P)-BINDING OXIDOREDUCTASE FAMILY PROTEIN"/>
    <property type="match status" value="1"/>
</dbReference>
<sequence>MQHEIELSILPEHISDELYIINQGALRLKIVPSRIKSLKIRKRSIDARGKQVVFRVRVIFFIDEVPAHETRHVEYANVADAMPVLIIGAGPAGLFAALRCLEKGLRPIVVERGKDVQRRRRDLALLSKEGAVDPDSNYCFGEGGAGTYSDGKLYTRSNKRGDVQRVLQVLVAHGATEDILVDARPHIGTNKLPHIIQAIRHTILEHGGEIHFDCRVTDIIVSFGQVKGVTLAGGETVTAEHVILATGHSARDMYELFHRKRWLAEPKPFALGVRIEHPQAIIDQAQYHCAVRSEHLPPAYYSLVEQIDGRGVFSFCMCPGGIIAPCATDKGEVVVNGWSPSKRNNPYANSGTVVQVNLSDVPNSARYPFALLDFQHEVEERAYVVGGGKLVAPAQRMVDFVQRRLSADLPANSYKPGTKSAMLSEVLPPFVDHALRRALPLFGKKMKGYYTNEAILVGVESRTSSPVRITRDNNTLQHPQIKGLYPCGEGAGYAGGIVSAAIDGMNCADAINR</sequence>
<dbReference type="InterPro" id="IPR006076">
    <property type="entry name" value="FAD-dep_OxRdtase"/>
</dbReference>
<evidence type="ECO:0000256" key="1">
    <source>
        <dbReference type="ARBA" id="ARBA00022630"/>
    </source>
</evidence>
<proteinExistence type="predicted"/>
<reference evidence="7" key="1">
    <citation type="journal article" date="2019" name="Int. J. Syst. Evol. Microbiol.">
        <title>The Global Catalogue of Microorganisms (GCM) 10K type strain sequencing project: providing services to taxonomists for standard genome sequencing and annotation.</title>
        <authorList>
            <consortium name="The Broad Institute Genomics Platform"/>
            <consortium name="The Broad Institute Genome Sequencing Center for Infectious Disease"/>
            <person name="Wu L."/>
            <person name="Ma J."/>
        </authorList>
    </citation>
    <scope>NUCLEOTIDE SEQUENCE [LARGE SCALE GENOMIC DNA]</scope>
    <source>
        <strain evidence="7">KCTC 52416</strain>
    </source>
</reference>
<dbReference type="PANTHER" id="PTHR42842">
    <property type="entry name" value="FAD/NAD(P)-BINDING OXIDOREDUCTASE"/>
    <property type="match status" value="1"/>
</dbReference>